<feature type="compositionally biased region" description="Basic and acidic residues" evidence="6">
    <location>
        <begin position="344"/>
        <end position="355"/>
    </location>
</feature>
<dbReference type="AlphaFoldDB" id="A0AAD1UHQ0"/>
<evidence type="ECO:0000256" key="6">
    <source>
        <dbReference type="SAM" id="MobiDB-lite"/>
    </source>
</evidence>
<sequence length="430" mass="50181">MLTSIIKISSRRTFAKEPLARSLWHVRQPLNGMQQVYFSTRTCGGYKTSNNDLGPLYFSSSRRNFCTKPTKEETKVESKPEEEKFLQFDDELKKKVQNIKIPKAIVEEIDEDLELEKTERGQIVRERRIFLKEYDHHMHEQKWGAFYGISGICLFLLGTWSLIVPLYKLICERWGYSVKTQHTDYQEMQDKNDVFRKYRVHFEGVIEDDLPWNFEPEIKVVQVGAGETALAFYKAYNKSDKPIVGLSIYQVDPSEASLYFNKVQCFCFENQLLHPQEYVDLPVFFYLDPLINRDPNMKEVVDLTVSYHFFPAADQTVAEVVQRELEKHEKDQEELKVRRKKYGVTKEEREGKSDDAFSALPGLSPRRRSERALRQIRAIQKELGENQENEDNLEVVAVEDDSEIDGEISILDQNIFMNSEEVTPSVQPSS</sequence>
<dbReference type="GO" id="GO:0005507">
    <property type="term" value="F:copper ion binding"/>
    <property type="evidence" value="ECO:0007669"/>
    <property type="project" value="InterPro"/>
</dbReference>
<dbReference type="InterPro" id="IPR007533">
    <property type="entry name" value="Cyt_c_oxidase_assmbl_CtaG"/>
</dbReference>
<dbReference type="Gene3D" id="2.60.370.10">
    <property type="entry name" value="Ctag/Cox11"/>
    <property type="match status" value="1"/>
</dbReference>
<accession>A0AAD1UHQ0</accession>
<evidence type="ECO:0000256" key="3">
    <source>
        <dbReference type="ARBA" id="ARBA00022692"/>
    </source>
</evidence>
<dbReference type="FunFam" id="2.60.370.10:FF:000001">
    <property type="entry name" value="COX11 cytochrome c oxidase assembly homolog"/>
    <property type="match status" value="1"/>
</dbReference>
<evidence type="ECO:0000313" key="9">
    <source>
        <dbReference type="Proteomes" id="UP001295684"/>
    </source>
</evidence>
<evidence type="ECO:0000256" key="7">
    <source>
        <dbReference type="SAM" id="Phobius"/>
    </source>
</evidence>
<comment type="caution">
    <text evidence="8">The sequence shown here is derived from an EMBL/GenBank/DDBJ whole genome shotgun (WGS) entry which is preliminary data.</text>
</comment>
<evidence type="ECO:0000256" key="5">
    <source>
        <dbReference type="ARBA" id="ARBA00023136"/>
    </source>
</evidence>
<evidence type="ECO:0000313" key="8">
    <source>
        <dbReference type="EMBL" id="CAI2369623.1"/>
    </source>
</evidence>
<feature type="transmembrane region" description="Helical" evidence="7">
    <location>
        <begin position="145"/>
        <end position="167"/>
    </location>
</feature>
<comment type="function">
    <text evidence="1">Exerts its effect at some terminal stage of cytochrome c oxidase synthesis, probably by being involved in the insertion of the copper B into subunit I.</text>
</comment>
<dbReference type="EMBL" id="CAMPGE010010777">
    <property type="protein sequence ID" value="CAI2369623.1"/>
    <property type="molecule type" value="Genomic_DNA"/>
</dbReference>
<dbReference type="PANTHER" id="PTHR21320">
    <property type="entry name" value="CYTOCHROME C OXIDASE ASSEMBLY PROTEIN COX11-RELATED"/>
    <property type="match status" value="1"/>
</dbReference>
<keyword evidence="4 7" id="KW-1133">Transmembrane helix</keyword>
<dbReference type="Proteomes" id="UP001295684">
    <property type="component" value="Unassembled WGS sequence"/>
</dbReference>
<evidence type="ECO:0000256" key="4">
    <source>
        <dbReference type="ARBA" id="ARBA00022989"/>
    </source>
</evidence>
<evidence type="ECO:0000256" key="2">
    <source>
        <dbReference type="ARBA" id="ARBA00004243"/>
    </source>
</evidence>
<dbReference type="InterPro" id="IPR023471">
    <property type="entry name" value="CtaG/Cox11_dom_sf"/>
</dbReference>
<dbReference type="GO" id="GO:0005743">
    <property type="term" value="C:mitochondrial inner membrane"/>
    <property type="evidence" value="ECO:0007669"/>
    <property type="project" value="UniProtKB-SubCell"/>
</dbReference>
<comment type="subcellular location">
    <subcellularLocation>
        <location evidence="2">Mitochondrion inner membrane</location>
        <topology evidence="2">Single-pass membrane protein</topology>
        <orientation evidence="2">Intermembrane side</orientation>
    </subcellularLocation>
</comment>
<dbReference type="Pfam" id="PF04442">
    <property type="entry name" value="CtaG_Cox11"/>
    <property type="match status" value="1"/>
</dbReference>
<dbReference type="PANTHER" id="PTHR21320:SF3">
    <property type="entry name" value="CYTOCHROME C OXIDASE ASSEMBLY PROTEIN COX11, MITOCHONDRIAL-RELATED"/>
    <property type="match status" value="1"/>
</dbReference>
<proteinExistence type="predicted"/>
<name>A0AAD1UHQ0_EUPCR</name>
<reference evidence="8" key="1">
    <citation type="submission" date="2023-07" db="EMBL/GenBank/DDBJ databases">
        <authorList>
            <consortium name="AG Swart"/>
            <person name="Singh M."/>
            <person name="Singh A."/>
            <person name="Seah K."/>
            <person name="Emmerich C."/>
        </authorList>
    </citation>
    <scope>NUCLEOTIDE SEQUENCE</scope>
    <source>
        <strain evidence="8">DP1</strain>
    </source>
</reference>
<keyword evidence="9" id="KW-1185">Reference proteome</keyword>
<keyword evidence="5 7" id="KW-0472">Membrane</keyword>
<dbReference type="SUPFAM" id="SSF110111">
    <property type="entry name" value="Ctag/Cox11"/>
    <property type="match status" value="1"/>
</dbReference>
<protein>
    <recommendedName>
        <fullName evidence="10">Cytochrome c oxidase assembly protein COX11, mitochondrial</fullName>
    </recommendedName>
</protein>
<gene>
    <name evidence="8" type="ORF">ECRASSUSDP1_LOCUS10926</name>
</gene>
<feature type="region of interest" description="Disordered" evidence="6">
    <location>
        <begin position="343"/>
        <end position="363"/>
    </location>
</feature>
<evidence type="ECO:0008006" key="10">
    <source>
        <dbReference type="Google" id="ProtNLM"/>
    </source>
</evidence>
<organism evidence="8 9">
    <name type="scientific">Euplotes crassus</name>
    <dbReference type="NCBI Taxonomy" id="5936"/>
    <lineage>
        <taxon>Eukaryota</taxon>
        <taxon>Sar</taxon>
        <taxon>Alveolata</taxon>
        <taxon>Ciliophora</taxon>
        <taxon>Intramacronucleata</taxon>
        <taxon>Spirotrichea</taxon>
        <taxon>Hypotrichia</taxon>
        <taxon>Euplotida</taxon>
        <taxon>Euplotidae</taxon>
        <taxon>Moneuplotes</taxon>
    </lineage>
</organism>
<evidence type="ECO:0000256" key="1">
    <source>
        <dbReference type="ARBA" id="ARBA00004007"/>
    </source>
</evidence>
<keyword evidence="3 7" id="KW-0812">Transmembrane</keyword>